<dbReference type="Gene3D" id="3.30.540.10">
    <property type="entry name" value="Fructose-1,6-Bisphosphatase, subunit A, domain 1"/>
    <property type="match status" value="1"/>
</dbReference>
<evidence type="ECO:0000313" key="6">
    <source>
        <dbReference type="EMBL" id="MCZ2722771.1"/>
    </source>
</evidence>
<dbReference type="Proteomes" id="UP001149719">
    <property type="component" value="Unassembled WGS sequence"/>
</dbReference>
<evidence type="ECO:0000313" key="7">
    <source>
        <dbReference type="Proteomes" id="UP001149719"/>
    </source>
</evidence>
<keyword evidence="4" id="KW-0804">Transcription</keyword>
<sequence length="261" mass="29005">MTINANYDVLENAIKRAGEKAQAFRKDGLSITVKGRQDFVSQADVLVENELKEVIKSLYPDDAFLGEESGLTTQYLSHDGASSRGVWVIDPIDGTTNYLQNMDYWCVSVAFVKDNKVEWGCIYAPDRNEFFIARSGQGAYLNGKRLNMKEPLDGHAILGLGRSNRTLLQNYLDLMVMLDRNNIEYRRFGAGALMLAHVASGLVHGYYEAHLNSWDALAGILLIEEAGGTVSDFLENDGLLNGNPILAATPILWRRLQAEDL</sequence>
<dbReference type="PRINTS" id="PR00377">
    <property type="entry name" value="IMPHPHTASES"/>
</dbReference>
<keyword evidence="5" id="KW-0378">Hydrolase</keyword>
<dbReference type="CDD" id="cd01639">
    <property type="entry name" value="IMPase"/>
    <property type="match status" value="1"/>
</dbReference>
<dbReference type="Gene3D" id="3.40.190.80">
    <property type="match status" value="1"/>
</dbReference>
<comment type="similarity">
    <text evidence="3 5">Belongs to the inositol monophosphatase superfamily.</text>
</comment>
<dbReference type="PANTHER" id="PTHR20854">
    <property type="entry name" value="INOSITOL MONOPHOSPHATASE"/>
    <property type="match status" value="1"/>
</dbReference>
<accession>A0ABT4JX12</accession>
<evidence type="ECO:0000256" key="2">
    <source>
        <dbReference type="ARBA" id="ARBA00001946"/>
    </source>
</evidence>
<dbReference type="EMBL" id="JAPUBN010000019">
    <property type="protein sequence ID" value="MCZ2722771.1"/>
    <property type="molecule type" value="Genomic_DNA"/>
</dbReference>
<comment type="catalytic activity">
    <reaction evidence="1 5">
        <text>a myo-inositol phosphate + H2O = myo-inositol + phosphate</text>
        <dbReference type="Rhea" id="RHEA:24056"/>
        <dbReference type="ChEBI" id="CHEBI:15377"/>
        <dbReference type="ChEBI" id="CHEBI:17268"/>
        <dbReference type="ChEBI" id="CHEBI:43474"/>
        <dbReference type="ChEBI" id="CHEBI:84139"/>
        <dbReference type="EC" id="3.1.3.25"/>
    </reaction>
</comment>
<protein>
    <recommendedName>
        <fullName evidence="5">Inositol-1-monophosphatase</fullName>
        <ecNumber evidence="5">3.1.3.25</ecNumber>
    </recommendedName>
</protein>
<comment type="caution">
    <text evidence="6">The sequence shown here is derived from an EMBL/GenBank/DDBJ whole genome shotgun (WGS) entry which is preliminary data.</text>
</comment>
<dbReference type="InterPro" id="IPR000760">
    <property type="entry name" value="Inositol_monophosphatase-like"/>
</dbReference>
<evidence type="ECO:0000256" key="4">
    <source>
        <dbReference type="ARBA" id="ARBA00022814"/>
    </source>
</evidence>
<evidence type="ECO:0000256" key="1">
    <source>
        <dbReference type="ARBA" id="ARBA00001033"/>
    </source>
</evidence>
<evidence type="ECO:0000256" key="5">
    <source>
        <dbReference type="RuleBase" id="RU364068"/>
    </source>
</evidence>
<evidence type="ECO:0000256" key="3">
    <source>
        <dbReference type="ARBA" id="ARBA00009759"/>
    </source>
</evidence>
<proteinExistence type="inferred from homology"/>
<dbReference type="RefSeq" id="WP_269126682.1">
    <property type="nucleotide sequence ID" value="NZ_JAPUBN010000019.1"/>
</dbReference>
<keyword evidence="5" id="KW-0460">Magnesium</keyword>
<keyword evidence="7" id="KW-1185">Reference proteome</keyword>
<keyword evidence="5" id="KW-0479">Metal-binding</keyword>
<organism evidence="6 7">
    <name type="scientific">Marinomonas phaeophyticola</name>
    <dbReference type="NCBI Taxonomy" id="3004091"/>
    <lineage>
        <taxon>Bacteria</taxon>
        <taxon>Pseudomonadati</taxon>
        <taxon>Pseudomonadota</taxon>
        <taxon>Gammaproteobacteria</taxon>
        <taxon>Oceanospirillales</taxon>
        <taxon>Oceanospirillaceae</taxon>
        <taxon>Marinomonas</taxon>
    </lineage>
</organism>
<keyword evidence="4" id="KW-0805">Transcription regulation</keyword>
<name>A0ABT4JX12_9GAMM</name>
<dbReference type="Pfam" id="PF00459">
    <property type="entry name" value="Inositol_P"/>
    <property type="match status" value="1"/>
</dbReference>
<keyword evidence="4" id="KW-0889">Transcription antitermination</keyword>
<dbReference type="PANTHER" id="PTHR20854:SF4">
    <property type="entry name" value="INOSITOL-1-MONOPHOSPHATASE-RELATED"/>
    <property type="match status" value="1"/>
</dbReference>
<dbReference type="InterPro" id="IPR033942">
    <property type="entry name" value="IMPase"/>
</dbReference>
<comment type="cofactor">
    <cofactor evidence="2 5">
        <name>Mg(2+)</name>
        <dbReference type="ChEBI" id="CHEBI:18420"/>
    </cofactor>
</comment>
<gene>
    <name evidence="6" type="ORF">O1D97_14410</name>
</gene>
<reference evidence="6" key="1">
    <citation type="submission" date="2022-12" db="EMBL/GenBank/DDBJ databases">
        <title>Marinomonas 15G1-11 sp. nov, isolated from marine algae.</title>
        <authorList>
            <person name="Butt M."/>
            <person name="Choi D.G."/>
            <person name="Kim J.M."/>
            <person name="Lee J.K."/>
            <person name="Baek J.H."/>
            <person name="Jeon C.O."/>
        </authorList>
    </citation>
    <scope>NUCLEOTIDE SEQUENCE</scope>
    <source>
        <strain evidence="6">15G1-11</strain>
    </source>
</reference>
<dbReference type="EC" id="3.1.3.25" evidence="5"/>
<dbReference type="SUPFAM" id="SSF56655">
    <property type="entry name" value="Carbohydrate phosphatase"/>
    <property type="match status" value="1"/>
</dbReference>